<name>A0A372NR54_9SPHI</name>
<feature type="transmembrane region" description="Helical" evidence="12">
    <location>
        <begin position="99"/>
        <end position="121"/>
    </location>
</feature>
<keyword evidence="10 12" id="KW-0472">Membrane</keyword>
<dbReference type="GO" id="GO:0015386">
    <property type="term" value="F:potassium:proton antiporter activity"/>
    <property type="evidence" value="ECO:0007669"/>
    <property type="project" value="TreeGrafter"/>
</dbReference>
<evidence type="ECO:0000256" key="8">
    <source>
        <dbReference type="ARBA" id="ARBA00023053"/>
    </source>
</evidence>
<dbReference type="InterPro" id="IPR018422">
    <property type="entry name" value="Cation/H_exchanger_CPA1"/>
</dbReference>
<evidence type="ECO:0000256" key="4">
    <source>
        <dbReference type="ARBA" id="ARBA00022449"/>
    </source>
</evidence>
<dbReference type="GO" id="GO:0098719">
    <property type="term" value="P:sodium ion import across plasma membrane"/>
    <property type="evidence" value="ECO:0007669"/>
    <property type="project" value="TreeGrafter"/>
</dbReference>
<feature type="transmembrane region" description="Helical" evidence="12">
    <location>
        <begin position="171"/>
        <end position="188"/>
    </location>
</feature>
<feature type="transmembrane region" description="Helical" evidence="12">
    <location>
        <begin position="232"/>
        <end position="249"/>
    </location>
</feature>
<feature type="transmembrane region" description="Helical" evidence="12">
    <location>
        <begin position="355"/>
        <end position="376"/>
    </location>
</feature>
<feature type="transmembrane region" description="Helical" evidence="12">
    <location>
        <begin position="6"/>
        <end position="22"/>
    </location>
</feature>
<proteinExistence type="inferred from homology"/>
<reference evidence="14 15" key="1">
    <citation type="submission" date="2018-08" db="EMBL/GenBank/DDBJ databases">
        <title>Mucilaginibacter sp. MYSH2.</title>
        <authorList>
            <person name="Seo T."/>
        </authorList>
    </citation>
    <scope>NUCLEOTIDE SEQUENCE [LARGE SCALE GENOMIC DNA]</scope>
    <source>
        <strain evidence="14 15">MYSH2</strain>
    </source>
</reference>
<feature type="transmembrane region" description="Helical" evidence="12">
    <location>
        <begin position="382"/>
        <end position="402"/>
    </location>
</feature>
<keyword evidence="11" id="KW-0739">Sodium transport</keyword>
<keyword evidence="6 12" id="KW-0812">Transmembrane</keyword>
<evidence type="ECO:0000256" key="9">
    <source>
        <dbReference type="ARBA" id="ARBA00023065"/>
    </source>
</evidence>
<dbReference type="Gene3D" id="6.10.140.1330">
    <property type="match status" value="1"/>
</dbReference>
<feature type="transmembrane region" description="Helical" evidence="12">
    <location>
        <begin position="200"/>
        <end position="220"/>
    </location>
</feature>
<dbReference type="GO" id="GO:0051453">
    <property type="term" value="P:regulation of intracellular pH"/>
    <property type="evidence" value="ECO:0007669"/>
    <property type="project" value="TreeGrafter"/>
</dbReference>
<dbReference type="Pfam" id="PF00999">
    <property type="entry name" value="Na_H_Exchanger"/>
    <property type="match status" value="1"/>
</dbReference>
<feature type="domain" description="Cation/H+ exchanger transmembrane" evidence="13">
    <location>
        <begin position="12"/>
        <end position="406"/>
    </location>
</feature>
<feature type="transmembrane region" description="Helical" evidence="12">
    <location>
        <begin position="67"/>
        <end position="87"/>
    </location>
</feature>
<evidence type="ECO:0000313" key="14">
    <source>
        <dbReference type="EMBL" id="RFZ91308.1"/>
    </source>
</evidence>
<evidence type="ECO:0000313" key="15">
    <source>
        <dbReference type="Proteomes" id="UP000264217"/>
    </source>
</evidence>
<keyword evidence="4" id="KW-0050">Antiport</keyword>
<keyword evidence="8" id="KW-0915">Sodium</keyword>
<dbReference type="EMBL" id="QWDC01000003">
    <property type="protein sequence ID" value="RFZ91308.1"/>
    <property type="molecule type" value="Genomic_DNA"/>
</dbReference>
<evidence type="ECO:0000256" key="10">
    <source>
        <dbReference type="ARBA" id="ARBA00023136"/>
    </source>
</evidence>
<dbReference type="OrthoDB" id="9774146at2"/>
<comment type="caution">
    <text evidence="14">The sequence shown here is derived from an EMBL/GenBank/DDBJ whole genome shotgun (WGS) entry which is preliminary data.</text>
</comment>
<dbReference type="PANTHER" id="PTHR10110">
    <property type="entry name" value="SODIUM/HYDROGEN EXCHANGER"/>
    <property type="match status" value="1"/>
</dbReference>
<keyword evidence="9" id="KW-0406">Ion transport</keyword>
<dbReference type="AlphaFoldDB" id="A0A372NR54"/>
<keyword evidence="15" id="KW-1185">Reference proteome</keyword>
<evidence type="ECO:0000259" key="13">
    <source>
        <dbReference type="Pfam" id="PF00999"/>
    </source>
</evidence>
<evidence type="ECO:0000256" key="11">
    <source>
        <dbReference type="ARBA" id="ARBA00023201"/>
    </source>
</evidence>
<evidence type="ECO:0000256" key="1">
    <source>
        <dbReference type="ARBA" id="ARBA00004651"/>
    </source>
</evidence>
<dbReference type="PANTHER" id="PTHR10110:SF195">
    <property type="entry name" value="NA(+)_H(+) ANTIPORTER NHAS2"/>
    <property type="match status" value="1"/>
</dbReference>
<evidence type="ECO:0000256" key="12">
    <source>
        <dbReference type="SAM" id="Phobius"/>
    </source>
</evidence>
<sequence length="414" mass="45100">MDLFVIIALLVILSAFYAYLNVRFLKLPGSIGIVTIAITGSALTLLVNKIDPAAAKHLNLLAKDINFPSAVLNILLGFLLFAGSFRANTGRLRRERRPVFILSTLSVLLSTAIFGCIFHFGGALFHIRVPLIYCLLFGALISPTDPVSVGNIIKHSKLPSHLSTIISGESLFNDGVGLVVFITLLEAIRSGRDEVDLWKTAVFFFREAFGGILLGVITGMAGHRLMKTVPDFQTIVLISLSVVMGISVAGSYLEVSIPLAAVSAGLFAGSETINGDENERSHEALVKFWGLVDELLNTVLFVMIGLQMINLPYLTSYPLTGILSVLFILIARWLSVFLPLIFLRRALEVNYSNMLVLTWAGVRGGISVALALSVPAGPYRHIILSASYMVVIFSVVVQGLTLNRVIRHAMKKQY</sequence>
<comment type="subcellular location">
    <subcellularLocation>
        <location evidence="1">Cell membrane</location>
        <topology evidence="1">Multi-pass membrane protein</topology>
    </subcellularLocation>
</comment>
<keyword evidence="3" id="KW-0813">Transport</keyword>
<dbReference type="Proteomes" id="UP000264217">
    <property type="component" value="Unassembled WGS sequence"/>
</dbReference>
<evidence type="ECO:0000256" key="3">
    <source>
        <dbReference type="ARBA" id="ARBA00022448"/>
    </source>
</evidence>
<gene>
    <name evidence="14" type="ORF">D0C36_20490</name>
</gene>
<organism evidence="14 15">
    <name type="scientific">Mucilaginibacter conchicola</name>
    <dbReference type="NCBI Taxonomy" id="2303333"/>
    <lineage>
        <taxon>Bacteria</taxon>
        <taxon>Pseudomonadati</taxon>
        <taxon>Bacteroidota</taxon>
        <taxon>Sphingobacteriia</taxon>
        <taxon>Sphingobacteriales</taxon>
        <taxon>Sphingobacteriaceae</taxon>
        <taxon>Mucilaginibacter</taxon>
    </lineage>
</organism>
<feature type="transmembrane region" description="Helical" evidence="12">
    <location>
        <begin position="127"/>
        <end position="150"/>
    </location>
</feature>
<dbReference type="RefSeq" id="WP_117393553.1">
    <property type="nucleotide sequence ID" value="NZ_QWDC01000003.1"/>
</dbReference>
<protein>
    <submittedName>
        <fullName evidence="14">Sodium:proton antiporter</fullName>
    </submittedName>
</protein>
<feature type="transmembrane region" description="Helical" evidence="12">
    <location>
        <begin position="321"/>
        <end position="343"/>
    </location>
</feature>
<dbReference type="InterPro" id="IPR006153">
    <property type="entry name" value="Cation/H_exchanger_TM"/>
</dbReference>
<feature type="transmembrane region" description="Helical" evidence="12">
    <location>
        <begin position="29"/>
        <end position="47"/>
    </location>
</feature>
<accession>A0A372NR54</accession>
<keyword evidence="5" id="KW-1003">Cell membrane</keyword>
<evidence type="ECO:0000256" key="6">
    <source>
        <dbReference type="ARBA" id="ARBA00022692"/>
    </source>
</evidence>
<keyword evidence="7 12" id="KW-1133">Transmembrane helix</keyword>
<dbReference type="GO" id="GO:0005886">
    <property type="term" value="C:plasma membrane"/>
    <property type="evidence" value="ECO:0007669"/>
    <property type="project" value="UniProtKB-SubCell"/>
</dbReference>
<evidence type="ECO:0000256" key="5">
    <source>
        <dbReference type="ARBA" id="ARBA00022475"/>
    </source>
</evidence>
<dbReference type="GO" id="GO:0015385">
    <property type="term" value="F:sodium:proton antiporter activity"/>
    <property type="evidence" value="ECO:0007669"/>
    <property type="project" value="InterPro"/>
</dbReference>
<comment type="similarity">
    <text evidence="2">Belongs to the monovalent cation:proton antiporter 1 (CPA1) transporter (TC 2.A.36) family.</text>
</comment>
<evidence type="ECO:0000256" key="7">
    <source>
        <dbReference type="ARBA" id="ARBA00022989"/>
    </source>
</evidence>
<evidence type="ECO:0000256" key="2">
    <source>
        <dbReference type="ARBA" id="ARBA00007367"/>
    </source>
</evidence>